<dbReference type="InterPro" id="IPR050794">
    <property type="entry name" value="CPA2_transporter"/>
</dbReference>
<evidence type="ECO:0000256" key="3">
    <source>
        <dbReference type="ARBA" id="ARBA00022692"/>
    </source>
</evidence>
<dbReference type="Pfam" id="PF00999">
    <property type="entry name" value="Na_H_Exchanger"/>
    <property type="match status" value="1"/>
</dbReference>
<feature type="domain" description="Cation/H+ exchanger transmembrane" evidence="9">
    <location>
        <begin position="12"/>
        <end position="314"/>
    </location>
</feature>
<keyword evidence="5" id="KW-0406">Ion transport</keyword>
<keyword evidence="3 8" id="KW-0812">Transmembrane</keyword>
<feature type="transmembrane region" description="Helical" evidence="8">
    <location>
        <begin position="232"/>
        <end position="253"/>
    </location>
</feature>
<name>A0A9P6LYE9_9FUNG</name>
<dbReference type="InterPro" id="IPR038770">
    <property type="entry name" value="Na+/solute_symporter_sf"/>
</dbReference>
<dbReference type="PANTHER" id="PTHR32468:SF0">
    <property type="entry name" value="K(+)_H(+) ANTIPORTER 1"/>
    <property type="match status" value="1"/>
</dbReference>
<dbReference type="OrthoDB" id="2687058at2759"/>
<dbReference type="GO" id="GO:0015297">
    <property type="term" value="F:antiporter activity"/>
    <property type="evidence" value="ECO:0007669"/>
    <property type="project" value="InterPro"/>
</dbReference>
<dbReference type="AlphaFoldDB" id="A0A9P6LYE9"/>
<dbReference type="EMBL" id="JAAAHW010007081">
    <property type="protein sequence ID" value="KAF9951451.1"/>
    <property type="molecule type" value="Genomic_DNA"/>
</dbReference>
<feature type="transmembrane region" description="Helical" evidence="8">
    <location>
        <begin position="265"/>
        <end position="285"/>
    </location>
</feature>
<dbReference type="PANTHER" id="PTHR32468">
    <property type="entry name" value="CATION/H + ANTIPORTER"/>
    <property type="match status" value="1"/>
</dbReference>
<dbReference type="Proteomes" id="UP000749646">
    <property type="component" value="Unassembled WGS sequence"/>
</dbReference>
<evidence type="ECO:0000256" key="8">
    <source>
        <dbReference type="SAM" id="Phobius"/>
    </source>
</evidence>
<feature type="non-terminal residue" evidence="10">
    <location>
        <position position="864"/>
    </location>
</feature>
<organism evidence="10 11">
    <name type="scientific">Modicella reniformis</name>
    <dbReference type="NCBI Taxonomy" id="1440133"/>
    <lineage>
        <taxon>Eukaryota</taxon>
        <taxon>Fungi</taxon>
        <taxon>Fungi incertae sedis</taxon>
        <taxon>Mucoromycota</taxon>
        <taxon>Mortierellomycotina</taxon>
        <taxon>Mortierellomycetes</taxon>
        <taxon>Mortierellales</taxon>
        <taxon>Mortierellaceae</taxon>
        <taxon>Modicella</taxon>
    </lineage>
</organism>
<evidence type="ECO:0000313" key="10">
    <source>
        <dbReference type="EMBL" id="KAF9951451.1"/>
    </source>
</evidence>
<feature type="compositionally biased region" description="Low complexity" evidence="7">
    <location>
        <begin position="822"/>
        <end position="838"/>
    </location>
</feature>
<feature type="transmembrane region" description="Helical" evidence="8">
    <location>
        <begin position="153"/>
        <end position="186"/>
    </location>
</feature>
<keyword evidence="11" id="KW-1185">Reference proteome</keyword>
<evidence type="ECO:0000259" key="9">
    <source>
        <dbReference type="Pfam" id="PF00999"/>
    </source>
</evidence>
<evidence type="ECO:0000256" key="7">
    <source>
        <dbReference type="SAM" id="MobiDB-lite"/>
    </source>
</evidence>
<gene>
    <name evidence="10" type="primary">KHA1_2</name>
    <name evidence="10" type="ORF">BGZ65_005944</name>
</gene>
<comment type="subcellular location">
    <subcellularLocation>
        <location evidence="1">Membrane</location>
        <topology evidence="1">Multi-pass membrane protein</topology>
    </subcellularLocation>
</comment>
<proteinExistence type="predicted"/>
<feature type="transmembrane region" description="Helical" evidence="8">
    <location>
        <begin position="206"/>
        <end position="225"/>
    </location>
</feature>
<evidence type="ECO:0000256" key="2">
    <source>
        <dbReference type="ARBA" id="ARBA00022448"/>
    </source>
</evidence>
<dbReference type="GO" id="GO:0016020">
    <property type="term" value="C:membrane"/>
    <property type="evidence" value="ECO:0007669"/>
    <property type="project" value="UniProtKB-SubCell"/>
</dbReference>
<dbReference type="InterPro" id="IPR006153">
    <property type="entry name" value="Cation/H_exchanger_TM"/>
</dbReference>
<evidence type="ECO:0000313" key="11">
    <source>
        <dbReference type="Proteomes" id="UP000749646"/>
    </source>
</evidence>
<accession>A0A9P6LYE9</accession>
<evidence type="ECO:0000256" key="4">
    <source>
        <dbReference type="ARBA" id="ARBA00022989"/>
    </source>
</evidence>
<evidence type="ECO:0000256" key="1">
    <source>
        <dbReference type="ARBA" id="ARBA00004141"/>
    </source>
</evidence>
<feature type="region of interest" description="Disordered" evidence="7">
    <location>
        <begin position="684"/>
        <end position="705"/>
    </location>
</feature>
<feature type="transmembrane region" description="Helical" evidence="8">
    <location>
        <begin position="47"/>
        <end position="70"/>
    </location>
</feature>
<keyword evidence="4 8" id="KW-1133">Transmembrane helix</keyword>
<feature type="non-terminal residue" evidence="10">
    <location>
        <position position="1"/>
    </location>
</feature>
<keyword evidence="6 8" id="KW-0472">Membrane</keyword>
<protein>
    <submittedName>
        <fullName evidence="10">K(+)/H(+) antiporter</fullName>
    </submittedName>
</protein>
<feature type="transmembrane region" description="Helical" evidence="8">
    <location>
        <begin position="112"/>
        <end position="132"/>
    </location>
</feature>
<feature type="region of interest" description="Disordered" evidence="7">
    <location>
        <begin position="814"/>
        <end position="864"/>
    </location>
</feature>
<feature type="transmembrane region" description="Helical" evidence="8">
    <location>
        <begin position="12"/>
        <end position="35"/>
    </location>
</feature>
<evidence type="ECO:0000256" key="5">
    <source>
        <dbReference type="ARBA" id="ARBA00023065"/>
    </source>
</evidence>
<sequence length="864" mass="93074">LDPALAVKRARYALGISVAGMALPFGVGAAVSYVLYGQLGPDTNVPFGQFLLFCGVAMSITAFPVLGRILAETKLLTTKVGFLTICAGAVDDIVAWVLLALVISIINSASTITPLYVILLSIAWILVLIFLVRPVFTFMIRITKSQDEPSQGMMAFTMVMVLISAFITDIIGVHAIFGSFLVGLIIPNDTGFAHGVSKRIEDLITVVFLPIYFALSGLKTQIALLDNGETWGLVLLVTFVACFGKIVGCTSAARVQGMEWRESFAIGVLMNCKGLVELIVLNIGYDAGVINATVFVIMVMMCLITTCMTTPLVLWIYPVHYQRAAALRALAKEKAMGDIESPEPQQSPNASKKGIMLCLDKIQNVPAMVSFLDMLHHAISKPQNATTDSVNSAPSPSLRTGPTLFALRLLHLSERSSSVLVAATQRAEVLRRDTSMVIFQAFAKLNNILVQPRMTLSTDPEDFAQSIYDEAVETGTGLIIFPWNSTSLPDPPASNMNDNQDMVLSKPLVTSNTQIVSRLLSTTSTSGVATAIFVDREFGGAGNFMNIMIPLYGSPDDEEALRVASVLSHNKDCKIVIVRIETAMKRKATVDNDVSVDIDAQSVDSEHEHVELPEDNYTLVKEYFPHRAYGQSDKRSGKKNAGSLGIEIGNNIFVEQVLSVQDAIGLSKTLGSRDLLVLGRGSTTRRPAQLPNASPSHAPTAAVSRQPSIVGTPVHQIDNPLGDNSAGVRSRQSLRYQPSLRDMTHSSMTVSNILGAAAQSFLSSEIACCLLAIQSGKRSSGIALSRVASSVRLGLQHTKDLGHSRPFGFESEHSLPLALEGPPTATVTEVPAATTPAESKAEVETQSLSHELEEKQQRHVRIAS</sequence>
<comment type="caution">
    <text evidence="10">The sequence shown here is derived from an EMBL/GenBank/DDBJ whole genome shotgun (WGS) entry which is preliminary data.</text>
</comment>
<keyword evidence="2" id="KW-0813">Transport</keyword>
<evidence type="ECO:0000256" key="6">
    <source>
        <dbReference type="ARBA" id="ARBA00023136"/>
    </source>
</evidence>
<feature type="transmembrane region" description="Helical" evidence="8">
    <location>
        <begin position="82"/>
        <end position="106"/>
    </location>
</feature>
<dbReference type="Gene3D" id="1.20.1530.20">
    <property type="match status" value="1"/>
</dbReference>
<dbReference type="GO" id="GO:1902600">
    <property type="term" value="P:proton transmembrane transport"/>
    <property type="evidence" value="ECO:0007669"/>
    <property type="project" value="InterPro"/>
</dbReference>
<feature type="transmembrane region" description="Helical" evidence="8">
    <location>
        <begin position="292"/>
        <end position="317"/>
    </location>
</feature>
<reference evidence="10" key="1">
    <citation type="journal article" date="2020" name="Fungal Divers.">
        <title>Resolving the Mortierellaceae phylogeny through synthesis of multi-gene phylogenetics and phylogenomics.</title>
        <authorList>
            <person name="Vandepol N."/>
            <person name="Liber J."/>
            <person name="Desiro A."/>
            <person name="Na H."/>
            <person name="Kennedy M."/>
            <person name="Barry K."/>
            <person name="Grigoriev I.V."/>
            <person name="Miller A.N."/>
            <person name="O'Donnell K."/>
            <person name="Stajich J.E."/>
            <person name="Bonito G."/>
        </authorList>
    </citation>
    <scope>NUCLEOTIDE SEQUENCE</scope>
    <source>
        <strain evidence="10">MES-2147</strain>
    </source>
</reference>